<dbReference type="AlphaFoldDB" id="A0A261Y3T9"/>
<dbReference type="SUPFAM" id="SSF48464">
    <property type="entry name" value="ENTH/VHS domain"/>
    <property type="match status" value="1"/>
</dbReference>
<dbReference type="FunFam" id="1.25.40.90:FF:000016">
    <property type="entry name" value="mRNA cleavage factor complex component Pcf11"/>
    <property type="match status" value="1"/>
</dbReference>
<dbReference type="GO" id="GO:0031124">
    <property type="term" value="P:mRNA 3'-end processing"/>
    <property type="evidence" value="ECO:0007669"/>
    <property type="project" value="InterPro"/>
</dbReference>
<dbReference type="InterPro" id="IPR054127">
    <property type="entry name" value="Pcf11_C"/>
</dbReference>
<dbReference type="SMART" id="SM00582">
    <property type="entry name" value="RPR"/>
    <property type="match status" value="1"/>
</dbReference>
<dbReference type="PANTHER" id="PTHR15921">
    <property type="entry name" value="PRE-MRNA CLEAVAGE COMPLEX II"/>
    <property type="match status" value="1"/>
</dbReference>
<dbReference type="GO" id="GO:0005849">
    <property type="term" value="C:mRNA cleavage factor complex"/>
    <property type="evidence" value="ECO:0007669"/>
    <property type="project" value="TreeGrafter"/>
</dbReference>
<evidence type="ECO:0000256" key="1">
    <source>
        <dbReference type="SAM" id="MobiDB-lite"/>
    </source>
</evidence>
<name>A0A261Y3T9_9FUNG</name>
<dbReference type="Gene3D" id="1.25.40.90">
    <property type="match status" value="1"/>
</dbReference>
<dbReference type="InterPro" id="IPR006569">
    <property type="entry name" value="CID_dom"/>
</dbReference>
<gene>
    <name evidence="3" type="ORF">BZG36_01956</name>
</gene>
<dbReference type="PANTHER" id="PTHR15921:SF3">
    <property type="entry name" value="PRE-MRNA CLEAVAGE COMPLEX 2 PROTEIN PCF11"/>
    <property type="match status" value="1"/>
</dbReference>
<dbReference type="Pfam" id="PF04818">
    <property type="entry name" value="CID"/>
    <property type="match status" value="1"/>
</dbReference>
<keyword evidence="4" id="KW-1185">Reference proteome</keyword>
<dbReference type="InterPro" id="IPR008942">
    <property type="entry name" value="ENTH_VHS"/>
</dbReference>
<dbReference type="OrthoDB" id="2129491at2759"/>
<protein>
    <recommendedName>
        <fullName evidence="2">CID domain-containing protein</fullName>
    </recommendedName>
</protein>
<dbReference type="PROSITE" id="PS51391">
    <property type="entry name" value="CID"/>
    <property type="match status" value="1"/>
</dbReference>
<dbReference type="InterPro" id="IPR045154">
    <property type="entry name" value="PCF11-like"/>
</dbReference>
<accession>A0A261Y3T9</accession>
<dbReference type="GO" id="GO:0006369">
    <property type="term" value="P:termination of RNA polymerase II transcription"/>
    <property type="evidence" value="ECO:0007669"/>
    <property type="project" value="InterPro"/>
</dbReference>
<comment type="caution">
    <text evidence="3">The sequence shown here is derived from an EMBL/GenBank/DDBJ whole genome shotgun (WGS) entry which is preliminary data.</text>
</comment>
<dbReference type="InterPro" id="IPR047415">
    <property type="entry name" value="Pcf11_CID"/>
</dbReference>
<proteinExistence type="predicted"/>
<organism evidence="3 4">
    <name type="scientific">Bifiguratus adelaidae</name>
    <dbReference type="NCBI Taxonomy" id="1938954"/>
    <lineage>
        <taxon>Eukaryota</taxon>
        <taxon>Fungi</taxon>
        <taxon>Fungi incertae sedis</taxon>
        <taxon>Mucoromycota</taxon>
        <taxon>Mucoromycotina</taxon>
        <taxon>Endogonomycetes</taxon>
        <taxon>Endogonales</taxon>
        <taxon>Endogonales incertae sedis</taxon>
        <taxon>Bifiguratus</taxon>
    </lineage>
</organism>
<dbReference type="GO" id="GO:0000993">
    <property type="term" value="F:RNA polymerase II complex binding"/>
    <property type="evidence" value="ECO:0007669"/>
    <property type="project" value="InterPro"/>
</dbReference>
<evidence type="ECO:0000313" key="3">
    <source>
        <dbReference type="EMBL" id="OZJ05287.1"/>
    </source>
</evidence>
<feature type="domain" description="CID" evidence="2">
    <location>
        <begin position="22"/>
        <end position="157"/>
    </location>
</feature>
<evidence type="ECO:0000259" key="2">
    <source>
        <dbReference type="PROSITE" id="PS51391"/>
    </source>
</evidence>
<dbReference type="GO" id="GO:0003729">
    <property type="term" value="F:mRNA binding"/>
    <property type="evidence" value="ECO:0007669"/>
    <property type="project" value="InterPro"/>
</dbReference>
<sequence length="568" mass="62230">MSSLTQATAPDAYSAYGQTLPPVETVQQDYRDGLADLTFNSKPIITNLTIIASENKHAAVGIVREVEAAARNAPRHQKLPYLYLLDSICKNVGQPYLQLFARNIVSTFLDTYAVADAPTRERLERLEGTWRNGLPDGSPVFARHLLESIEKTIALERQRIRGRIGGSLNANHNVAPNNRGRIPHQGLPPRSQAAHTSYRSPQMQAQETFRQGGVAYDNGETIPTSDVFNKLQGILPSMPSIPPSRPIAGIEQQLADLIKVVPAQNTASSSPYVHPAPIYQAAPFPAVSAHSTPADTTAGAGVTDLLQGLMNYGLLGSNGSATSTPQSFVSTPTQSVVSLPQSTTNTPPIDISMIERIPLETKALRVKRPGTVALLYEAYPLQCKQCAMRYPKTAEGQQRMDAHLDWHFRQNRRLKDKGRRGISRAWFVTREDWISGDATHSIGEHAPAFFEGESAGHVPSATQAQSELDMETLAKQSVILPASAYTKPCPICGEKFSVVWDDTVDEWKLPNAVQVDDVIYHATCHADAMRQQKESPQSPTAPSDAAILKRKLEELDEVAEKTKVHKTE</sequence>
<dbReference type="Pfam" id="PF21936">
    <property type="entry name" value="Pcf11_C"/>
    <property type="match status" value="1"/>
</dbReference>
<dbReference type="CDD" id="cd16982">
    <property type="entry name" value="CID_Pcf11"/>
    <property type="match status" value="1"/>
</dbReference>
<dbReference type="GO" id="GO:0005737">
    <property type="term" value="C:cytoplasm"/>
    <property type="evidence" value="ECO:0007669"/>
    <property type="project" value="TreeGrafter"/>
</dbReference>
<dbReference type="Proteomes" id="UP000242875">
    <property type="component" value="Unassembled WGS sequence"/>
</dbReference>
<reference evidence="3 4" key="1">
    <citation type="journal article" date="2017" name="Mycologia">
        <title>Bifiguratus adelaidae, gen. et sp. nov., a new member of Mucoromycotina in endophytic and soil-dwelling habitats.</title>
        <authorList>
            <person name="Torres-Cruz T.J."/>
            <person name="Billingsley Tobias T.L."/>
            <person name="Almatruk M."/>
            <person name="Hesse C."/>
            <person name="Kuske C.R."/>
            <person name="Desiro A."/>
            <person name="Benucci G.M."/>
            <person name="Bonito G."/>
            <person name="Stajich J.E."/>
            <person name="Dunlap C."/>
            <person name="Arnold A.E."/>
            <person name="Porras-Alfaro A."/>
        </authorList>
    </citation>
    <scope>NUCLEOTIDE SEQUENCE [LARGE SCALE GENOMIC DNA]</scope>
    <source>
        <strain evidence="3 4">AZ0501</strain>
    </source>
</reference>
<evidence type="ECO:0000313" key="4">
    <source>
        <dbReference type="Proteomes" id="UP000242875"/>
    </source>
</evidence>
<dbReference type="EMBL" id="MVBO01000018">
    <property type="protein sequence ID" value="OZJ05287.1"/>
    <property type="molecule type" value="Genomic_DNA"/>
</dbReference>
<feature type="region of interest" description="Disordered" evidence="1">
    <location>
        <begin position="167"/>
        <end position="194"/>
    </location>
</feature>